<sequence length="254" mass="27521">MMVLPVSGAPRTVTLTALLMVLLTSVVQGRATPENSVYQERQECYPFSGTQRFVDGLNYNREEYVHFHSAVGEFLAVMELGRPTGEYLNSQKDFTERKRAEVDKVCRHKYELMEPLIRQRGGEGCGPGLLGQPWGPGPGSKGSRAGLRDLSARREGDFGLGIDGRGPTGVCQEGEHGDWAEHGVRMEGERSPGLQKAWQLTASGVRGKVTGQRAGVWCGDGGGDGTAGHAEKKPAGRPLGLRCLRGQMAGLMRR</sequence>
<feature type="signal peptide" evidence="10">
    <location>
        <begin position="1"/>
        <end position="29"/>
    </location>
</feature>
<dbReference type="AlphaFoldDB" id="A0A8C9HQA1"/>
<dbReference type="PANTHER" id="PTHR19944">
    <property type="entry name" value="MHC CLASS II-RELATED"/>
    <property type="match status" value="1"/>
</dbReference>
<keyword evidence="13" id="KW-1185">Reference proteome</keyword>
<evidence type="ECO:0000256" key="2">
    <source>
        <dbReference type="ARBA" id="ARBA00022692"/>
    </source>
</evidence>
<keyword evidence="3 10" id="KW-0732">Signal</keyword>
<dbReference type="Ensembl" id="ENSPTET00000034620.1">
    <property type="protein sequence ID" value="ENSPTEP00000024333.1"/>
    <property type="gene ID" value="ENSPTEG00000024838.1"/>
</dbReference>
<keyword evidence="4" id="KW-0391">Immunity</keyword>
<evidence type="ECO:0000256" key="5">
    <source>
        <dbReference type="ARBA" id="ARBA00022989"/>
    </source>
</evidence>
<evidence type="ECO:0000256" key="10">
    <source>
        <dbReference type="SAM" id="SignalP"/>
    </source>
</evidence>
<dbReference type="GO" id="GO:0002504">
    <property type="term" value="P:antigen processing and presentation of peptide or polysaccharide antigen via MHC class II"/>
    <property type="evidence" value="ECO:0007669"/>
    <property type="project" value="UniProtKB-KW"/>
</dbReference>
<dbReference type="GO" id="GO:0002250">
    <property type="term" value="P:adaptive immune response"/>
    <property type="evidence" value="ECO:0007669"/>
    <property type="project" value="UniProtKB-KW"/>
</dbReference>
<name>A0A8C9HQA1_9PRIM</name>
<evidence type="ECO:0000256" key="7">
    <source>
        <dbReference type="ARBA" id="ARBA00023136"/>
    </source>
</evidence>
<organism evidence="12 13">
    <name type="scientific">Piliocolobus tephrosceles</name>
    <name type="common">Ugandan red Colobus</name>
    <dbReference type="NCBI Taxonomy" id="591936"/>
    <lineage>
        <taxon>Eukaryota</taxon>
        <taxon>Metazoa</taxon>
        <taxon>Chordata</taxon>
        <taxon>Craniata</taxon>
        <taxon>Vertebrata</taxon>
        <taxon>Euteleostomi</taxon>
        <taxon>Mammalia</taxon>
        <taxon>Eutheria</taxon>
        <taxon>Euarchontoglires</taxon>
        <taxon>Primates</taxon>
        <taxon>Haplorrhini</taxon>
        <taxon>Catarrhini</taxon>
        <taxon>Cercopithecidae</taxon>
        <taxon>Colobinae</taxon>
        <taxon>Piliocolobus</taxon>
    </lineage>
</organism>
<proteinExistence type="predicted"/>
<keyword evidence="9" id="KW-0491">MHC II</keyword>
<protein>
    <submittedName>
        <fullName evidence="12">HLA class II histocompatibility antigen, DP beta 1 chain</fullName>
    </submittedName>
</protein>
<keyword evidence="7" id="KW-0472">Membrane</keyword>
<accession>A0A8C9HQA1</accession>
<gene>
    <name evidence="12" type="primary">LOC111531076</name>
</gene>
<dbReference type="SUPFAM" id="SSF54452">
    <property type="entry name" value="MHC antigen-recognition domain"/>
    <property type="match status" value="1"/>
</dbReference>
<reference evidence="12" key="1">
    <citation type="submission" date="2025-08" db="UniProtKB">
        <authorList>
            <consortium name="Ensembl"/>
        </authorList>
    </citation>
    <scope>IDENTIFICATION</scope>
</reference>
<evidence type="ECO:0000256" key="1">
    <source>
        <dbReference type="ARBA" id="ARBA00004479"/>
    </source>
</evidence>
<evidence type="ECO:0000313" key="12">
    <source>
        <dbReference type="Ensembl" id="ENSPTEP00000024333.1"/>
    </source>
</evidence>
<dbReference type="InterPro" id="IPR011162">
    <property type="entry name" value="MHC_I/II-like_Ag-recog"/>
</dbReference>
<dbReference type="InterPro" id="IPR050160">
    <property type="entry name" value="MHC/Immunoglobulin"/>
</dbReference>
<comment type="subcellular location">
    <subcellularLocation>
        <location evidence="1">Membrane</location>
        <topology evidence="1">Single-pass type I membrane protein</topology>
    </subcellularLocation>
</comment>
<dbReference type="InterPro" id="IPR014745">
    <property type="entry name" value="MHC_II_a/b_N"/>
</dbReference>
<dbReference type="PANTHER" id="PTHR19944:SF46">
    <property type="entry name" value="HLA CLASS II HISTOCOMPATIBILITY ANTIGEN, DP BETA 1 CHAIN"/>
    <property type="match status" value="1"/>
</dbReference>
<evidence type="ECO:0000313" key="13">
    <source>
        <dbReference type="Proteomes" id="UP000694416"/>
    </source>
</evidence>
<dbReference type="GO" id="GO:0042613">
    <property type="term" value="C:MHC class II protein complex"/>
    <property type="evidence" value="ECO:0007669"/>
    <property type="project" value="UniProtKB-KW"/>
</dbReference>
<reference evidence="12" key="2">
    <citation type="submission" date="2025-09" db="UniProtKB">
        <authorList>
            <consortium name="Ensembl"/>
        </authorList>
    </citation>
    <scope>IDENTIFICATION</scope>
</reference>
<evidence type="ECO:0000259" key="11">
    <source>
        <dbReference type="SMART" id="SM00921"/>
    </source>
</evidence>
<keyword evidence="5" id="KW-1133">Transmembrane helix</keyword>
<dbReference type="Gene3D" id="3.10.320.10">
    <property type="entry name" value="Class II Histocompatibility Antigen, M Beta Chain, Chain B, domain 1"/>
    <property type="match status" value="1"/>
</dbReference>
<keyword evidence="2" id="KW-0812">Transmembrane</keyword>
<dbReference type="FunFam" id="3.10.320.10:FF:000001">
    <property type="entry name" value="HLA class II histocompatibility antigen, DRB1-1 beta chain"/>
    <property type="match status" value="1"/>
</dbReference>
<evidence type="ECO:0000256" key="3">
    <source>
        <dbReference type="ARBA" id="ARBA00022729"/>
    </source>
</evidence>
<dbReference type="InterPro" id="IPR000353">
    <property type="entry name" value="MHC_II_b_N"/>
</dbReference>
<dbReference type="SMART" id="SM00921">
    <property type="entry name" value="MHC_II_beta"/>
    <property type="match status" value="1"/>
</dbReference>
<evidence type="ECO:0000256" key="9">
    <source>
        <dbReference type="ARBA" id="ARBA00023182"/>
    </source>
</evidence>
<dbReference type="Proteomes" id="UP000694416">
    <property type="component" value="Unplaced"/>
</dbReference>
<evidence type="ECO:0000256" key="8">
    <source>
        <dbReference type="ARBA" id="ARBA00023180"/>
    </source>
</evidence>
<evidence type="ECO:0000256" key="4">
    <source>
        <dbReference type="ARBA" id="ARBA00022859"/>
    </source>
</evidence>
<feature type="domain" description="MHC class II beta chain N-terminal" evidence="11">
    <location>
        <begin position="42"/>
        <end position="114"/>
    </location>
</feature>
<dbReference type="Pfam" id="PF00969">
    <property type="entry name" value="MHC_II_beta"/>
    <property type="match status" value="1"/>
</dbReference>
<keyword evidence="6" id="KW-1064">Adaptive immunity</keyword>
<evidence type="ECO:0000256" key="6">
    <source>
        <dbReference type="ARBA" id="ARBA00023130"/>
    </source>
</evidence>
<keyword evidence="8" id="KW-0325">Glycoprotein</keyword>
<feature type="chain" id="PRO_5034485202" evidence="10">
    <location>
        <begin position="30"/>
        <end position="254"/>
    </location>
</feature>